<accession>B6T979</accession>
<feature type="compositionally biased region" description="Basic and acidic residues" evidence="1">
    <location>
        <begin position="141"/>
        <end position="155"/>
    </location>
</feature>
<protein>
    <submittedName>
        <fullName evidence="3">Uncharacterized protein</fullName>
    </submittedName>
</protein>
<feature type="transmembrane region" description="Helical" evidence="2">
    <location>
        <begin position="20"/>
        <end position="39"/>
    </location>
</feature>
<evidence type="ECO:0000256" key="1">
    <source>
        <dbReference type="SAM" id="MobiDB-lite"/>
    </source>
</evidence>
<feature type="compositionally biased region" description="Low complexity" evidence="1">
    <location>
        <begin position="101"/>
        <end position="111"/>
    </location>
</feature>
<evidence type="ECO:0000256" key="2">
    <source>
        <dbReference type="SAM" id="Phobius"/>
    </source>
</evidence>
<sequence length="212" mass="23286">MKAVERAKLVRSLRHESRRLRLLVLVIGFFLVTLTFVVVSKPDALLFNLNGRLSVDQAPRSLLIRQRVDADEGRSAETLASASGDPKVVEDDTYGEEASAKARANANARGTTAEEERMLASEPEQRKRAQEATTSEILAAEDDRGRKSQQEGHREHQQHKLTLPTVSNYTIHDATDGTDNGIIRNSSVATDARAGALTKVILPCLLRAMSES</sequence>
<keyword evidence="2" id="KW-1133">Transmembrane helix</keyword>
<dbReference type="AlphaFoldDB" id="B6T979"/>
<dbReference type="ExpressionAtlas" id="B6T979">
    <property type="expression patterns" value="baseline and differential"/>
</dbReference>
<proteinExistence type="evidence at transcript level"/>
<feature type="compositionally biased region" description="Basic and acidic residues" evidence="1">
    <location>
        <begin position="112"/>
        <end position="130"/>
    </location>
</feature>
<keyword evidence="2" id="KW-0472">Membrane</keyword>
<dbReference type="EMBL" id="EU961544">
    <property type="protein sequence ID" value="ACG33662.1"/>
    <property type="molecule type" value="mRNA"/>
</dbReference>
<keyword evidence="2" id="KW-0812">Transmembrane</keyword>
<feature type="region of interest" description="Disordered" evidence="1">
    <location>
        <begin position="73"/>
        <end position="161"/>
    </location>
</feature>
<evidence type="ECO:0000313" key="3">
    <source>
        <dbReference type="EMBL" id="ACG33662.1"/>
    </source>
</evidence>
<reference evidence="3" key="1">
    <citation type="journal article" date="2009" name="Plant Mol. Biol.">
        <title>Insights into corn genes derived from large-scale cDNA sequencing.</title>
        <authorList>
            <person name="Alexandrov N.N."/>
            <person name="Brover V.V."/>
            <person name="Freidin S."/>
            <person name="Troukhan M.E."/>
            <person name="Tatarinova T.V."/>
            <person name="Zhang H."/>
            <person name="Swaller T.J."/>
            <person name="Lu Y.P."/>
            <person name="Bouck J."/>
            <person name="Flavell R.B."/>
            <person name="Feldmann K.A."/>
        </authorList>
    </citation>
    <scope>NUCLEOTIDE SEQUENCE</scope>
</reference>
<name>B6T979_MAIZE</name>
<organism evidence="3">
    <name type="scientific">Zea mays</name>
    <name type="common">Maize</name>
    <dbReference type="NCBI Taxonomy" id="4577"/>
    <lineage>
        <taxon>Eukaryota</taxon>
        <taxon>Viridiplantae</taxon>
        <taxon>Streptophyta</taxon>
        <taxon>Embryophyta</taxon>
        <taxon>Tracheophyta</taxon>
        <taxon>Spermatophyta</taxon>
        <taxon>Magnoliopsida</taxon>
        <taxon>Liliopsida</taxon>
        <taxon>Poales</taxon>
        <taxon>Poaceae</taxon>
        <taxon>PACMAD clade</taxon>
        <taxon>Panicoideae</taxon>
        <taxon>Andropogonodae</taxon>
        <taxon>Andropogoneae</taxon>
        <taxon>Tripsacinae</taxon>
        <taxon>Zea</taxon>
    </lineage>
</organism>